<name>A0ABQ7NZK7_BRACM</name>
<sequence>MNQLLRHSPTIAPSAAKSSPSDSSYIIMSQRHSRADKGKWVVASSTRRRPPVQIPPCDNADLIEANKLTLIGRVTNPAIQKPIGLIEWLIQYWNMEPGRVTGRGLGPELFSFRFETEEDLLSVLRRGPYHYKRWMLMLQRWEPVISNSFPNLIPFWVRIHGLPLHYWTKTAVKAVGKELGALLDDDVERGRVRVGVNGLENLEMRLPLQLPSGEVISVDLEYEKLEKHCFVCFSLRHERDQCPRNAKIDSSARGINQENTLRSLEDYKKRRDMRRRPPPLLQISGERSYGLLSNLVSTDRRDVSHRHHYRDSKDSSCPQVRGGPQAQSGHSSQYIRTDTRGSPSHMRSNDSSNSVHRSQSTRKRPPRTQRNRMNLPDKGQVNSRSPALERLGAPPSPAQVEPPIELDRALALLGFASLSL</sequence>
<evidence type="ECO:0000259" key="3">
    <source>
        <dbReference type="Pfam" id="PF14392"/>
    </source>
</evidence>
<comment type="caution">
    <text evidence="4">The sequence shown here is derived from an EMBL/GenBank/DDBJ whole genome shotgun (WGS) entry which is preliminary data.</text>
</comment>
<dbReference type="InterPro" id="IPR025836">
    <property type="entry name" value="Zn_knuckle_CX2CX4HX4C"/>
</dbReference>
<feature type="region of interest" description="Disordered" evidence="1">
    <location>
        <begin position="264"/>
        <end position="286"/>
    </location>
</feature>
<dbReference type="PANTHER" id="PTHR31286">
    <property type="entry name" value="GLYCINE-RICH CELL WALL STRUCTURAL PROTEIN 1.8-LIKE"/>
    <property type="match status" value="1"/>
</dbReference>
<evidence type="ECO:0000313" key="5">
    <source>
        <dbReference type="Proteomes" id="UP000823674"/>
    </source>
</evidence>
<dbReference type="EMBL" id="JADBGQ010000001">
    <property type="protein sequence ID" value="KAG5416278.1"/>
    <property type="molecule type" value="Genomic_DNA"/>
</dbReference>
<evidence type="ECO:0000313" key="4">
    <source>
        <dbReference type="EMBL" id="KAG5416278.1"/>
    </source>
</evidence>
<feature type="region of interest" description="Disordered" evidence="1">
    <location>
        <begin position="298"/>
        <end position="400"/>
    </location>
</feature>
<gene>
    <name evidence="4" type="primary">A01p054130.1_BraROA</name>
    <name evidence="4" type="ORF">IGI04_003845</name>
</gene>
<feature type="compositionally biased region" description="Low complexity" evidence="1">
    <location>
        <begin position="8"/>
        <end position="23"/>
    </location>
</feature>
<feature type="compositionally biased region" description="Basic residues" evidence="1">
    <location>
        <begin position="359"/>
        <end position="370"/>
    </location>
</feature>
<feature type="domain" description="DUF4283" evidence="2">
    <location>
        <begin position="64"/>
        <end position="144"/>
    </location>
</feature>
<evidence type="ECO:0008006" key="6">
    <source>
        <dbReference type="Google" id="ProtNLM"/>
    </source>
</evidence>
<dbReference type="InterPro" id="IPR040256">
    <property type="entry name" value="At4g02000-like"/>
</dbReference>
<dbReference type="Pfam" id="PF14111">
    <property type="entry name" value="DUF4283"/>
    <property type="match status" value="1"/>
</dbReference>
<feature type="compositionally biased region" description="Polar residues" evidence="1">
    <location>
        <begin position="325"/>
        <end position="358"/>
    </location>
</feature>
<dbReference type="Proteomes" id="UP000823674">
    <property type="component" value="Chromosome A01"/>
</dbReference>
<feature type="region of interest" description="Disordered" evidence="1">
    <location>
        <begin position="1"/>
        <end position="23"/>
    </location>
</feature>
<feature type="domain" description="Zinc knuckle CX2CX4HX4C" evidence="3">
    <location>
        <begin position="208"/>
        <end position="243"/>
    </location>
</feature>
<dbReference type="InterPro" id="IPR025558">
    <property type="entry name" value="DUF4283"/>
</dbReference>
<dbReference type="PANTHER" id="PTHR31286:SF163">
    <property type="entry name" value="ZINC KNUCKLE CX2CX4HX4C DOMAIN-CONTAINING PROTEIN"/>
    <property type="match status" value="1"/>
</dbReference>
<keyword evidence="5" id="KW-1185">Reference proteome</keyword>
<proteinExistence type="predicted"/>
<evidence type="ECO:0000256" key="1">
    <source>
        <dbReference type="SAM" id="MobiDB-lite"/>
    </source>
</evidence>
<accession>A0ABQ7NZK7</accession>
<organism evidence="4 5">
    <name type="scientific">Brassica rapa subsp. trilocularis</name>
    <dbReference type="NCBI Taxonomy" id="1813537"/>
    <lineage>
        <taxon>Eukaryota</taxon>
        <taxon>Viridiplantae</taxon>
        <taxon>Streptophyta</taxon>
        <taxon>Embryophyta</taxon>
        <taxon>Tracheophyta</taxon>
        <taxon>Spermatophyta</taxon>
        <taxon>Magnoliopsida</taxon>
        <taxon>eudicotyledons</taxon>
        <taxon>Gunneridae</taxon>
        <taxon>Pentapetalae</taxon>
        <taxon>rosids</taxon>
        <taxon>malvids</taxon>
        <taxon>Brassicales</taxon>
        <taxon>Brassicaceae</taxon>
        <taxon>Brassiceae</taxon>
        <taxon>Brassica</taxon>
    </lineage>
</organism>
<evidence type="ECO:0000259" key="2">
    <source>
        <dbReference type="Pfam" id="PF14111"/>
    </source>
</evidence>
<reference evidence="4 5" key="1">
    <citation type="submission" date="2021-03" db="EMBL/GenBank/DDBJ databases">
        <authorList>
            <person name="King G.J."/>
            <person name="Bancroft I."/>
            <person name="Baten A."/>
            <person name="Bloomfield J."/>
            <person name="Borpatragohain P."/>
            <person name="He Z."/>
            <person name="Irish N."/>
            <person name="Irwin J."/>
            <person name="Liu K."/>
            <person name="Mauleon R.P."/>
            <person name="Moore J."/>
            <person name="Morris R."/>
            <person name="Ostergaard L."/>
            <person name="Wang B."/>
            <person name="Wells R."/>
        </authorList>
    </citation>
    <scope>NUCLEOTIDE SEQUENCE [LARGE SCALE GENOMIC DNA]</scope>
    <source>
        <strain evidence="4">R-o-18</strain>
        <tissue evidence="4">Leaf</tissue>
    </source>
</reference>
<protein>
    <recommendedName>
        <fullName evidence="6">DUF4283 domain-containing protein</fullName>
    </recommendedName>
</protein>
<dbReference type="Pfam" id="PF14392">
    <property type="entry name" value="zf-CCHC_4"/>
    <property type="match status" value="1"/>
</dbReference>